<dbReference type="Gene3D" id="1.10.10.10">
    <property type="entry name" value="Winged helix-like DNA-binding domain superfamily/Winged helix DNA-binding domain"/>
    <property type="match status" value="1"/>
</dbReference>
<organism evidence="2 3">
    <name type="scientific">Sphingopyxis terrae subsp. ummariensis</name>
    <dbReference type="NCBI Taxonomy" id="429001"/>
    <lineage>
        <taxon>Bacteria</taxon>
        <taxon>Pseudomonadati</taxon>
        <taxon>Pseudomonadota</taxon>
        <taxon>Alphaproteobacteria</taxon>
        <taxon>Sphingomonadales</taxon>
        <taxon>Sphingomonadaceae</taxon>
        <taxon>Sphingopyxis</taxon>
    </lineage>
</organism>
<feature type="domain" description="Helix-turn-helix" evidence="1">
    <location>
        <begin position="27"/>
        <end position="76"/>
    </location>
</feature>
<dbReference type="InterPro" id="IPR010093">
    <property type="entry name" value="SinI_DNA-bd"/>
</dbReference>
<proteinExistence type="predicted"/>
<sequence>MIKVPRKKTSTTFLQNPAPVVTMPVELLTVRQAATFAQASQPTIRRWIRAEGLPAYRSKGKGRVRIDKADLVKFLRGDVI</sequence>
<evidence type="ECO:0000259" key="1">
    <source>
        <dbReference type="Pfam" id="PF12728"/>
    </source>
</evidence>
<gene>
    <name evidence="2" type="ORF">SAMN06295984_0890</name>
</gene>
<dbReference type="InterPro" id="IPR009061">
    <property type="entry name" value="DNA-bd_dom_put_sf"/>
</dbReference>
<accession>A0A1Y6ERS0</accession>
<name>A0A1Y6ERS0_9SPHN</name>
<dbReference type="SUPFAM" id="SSF46955">
    <property type="entry name" value="Putative DNA-binding domain"/>
    <property type="match status" value="1"/>
</dbReference>
<dbReference type="InterPro" id="IPR041657">
    <property type="entry name" value="HTH_17"/>
</dbReference>
<dbReference type="AlphaFoldDB" id="A0A1Y6ERS0"/>
<dbReference type="GeneID" id="303000963"/>
<dbReference type="EMBL" id="FXWL01000001">
    <property type="protein sequence ID" value="SMQ63650.1"/>
    <property type="molecule type" value="Genomic_DNA"/>
</dbReference>
<keyword evidence="3" id="KW-1185">Reference proteome</keyword>
<reference evidence="3" key="1">
    <citation type="submission" date="2017-04" db="EMBL/GenBank/DDBJ databases">
        <authorList>
            <person name="Varghese N."/>
            <person name="Submissions S."/>
        </authorList>
    </citation>
    <scope>NUCLEOTIDE SEQUENCE [LARGE SCALE GENOMIC DNA]</scope>
    <source>
        <strain evidence="3">UI2</strain>
    </source>
</reference>
<dbReference type="Proteomes" id="UP000194469">
    <property type="component" value="Unassembled WGS sequence"/>
</dbReference>
<dbReference type="InterPro" id="IPR036388">
    <property type="entry name" value="WH-like_DNA-bd_sf"/>
</dbReference>
<dbReference type="Pfam" id="PF12728">
    <property type="entry name" value="HTH_17"/>
    <property type="match status" value="1"/>
</dbReference>
<dbReference type="GO" id="GO:0003677">
    <property type="term" value="F:DNA binding"/>
    <property type="evidence" value="ECO:0007669"/>
    <property type="project" value="InterPro"/>
</dbReference>
<evidence type="ECO:0000313" key="2">
    <source>
        <dbReference type="EMBL" id="SMQ63650.1"/>
    </source>
</evidence>
<dbReference type="NCBIfam" id="TIGR01764">
    <property type="entry name" value="excise"/>
    <property type="match status" value="1"/>
</dbReference>
<dbReference type="RefSeq" id="WP_133058473.1">
    <property type="nucleotide sequence ID" value="NZ_FXWL01000001.1"/>
</dbReference>
<evidence type="ECO:0000313" key="3">
    <source>
        <dbReference type="Proteomes" id="UP000194469"/>
    </source>
</evidence>
<protein>
    <submittedName>
        <fullName evidence="2">DNA binding domain-containing protein, excisionase family</fullName>
    </submittedName>
</protein>